<proteinExistence type="predicted"/>
<gene>
    <name evidence="4" type="ORF">SAMN05443529_1539</name>
</gene>
<organism evidence="4 5">
    <name type="scientific">Desulfosporosinus hippei DSM 8344</name>
    <dbReference type="NCBI Taxonomy" id="1121419"/>
    <lineage>
        <taxon>Bacteria</taxon>
        <taxon>Bacillati</taxon>
        <taxon>Bacillota</taxon>
        <taxon>Clostridia</taxon>
        <taxon>Eubacteriales</taxon>
        <taxon>Desulfitobacteriaceae</taxon>
        <taxon>Desulfosporosinus</taxon>
    </lineage>
</organism>
<evidence type="ECO:0000313" key="4">
    <source>
        <dbReference type="EMBL" id="SDI58271.1"/>
    </source>
</evidence>
<protein>
    <submittedName>
        <fullName evidence="4">Two-component system, OmpR family, KDP operon response regulator KdpE</fullName>
    </submittedName>
</protein>
<name>A0A1G8LRC3_9FIRM</name>
<evidence type="ECO:0000256" key="2">
    <source>
        <dbReference type="PROSITE-ProRule" id="PRU01091"/>
    </source>
</evidence>
<dbReference type="OrthoDB" id="2666554at2"/>
<dbReference type="Pfam" id="PF00486">
    <property type="entry name" value="Trans_reg_C"/>
    <property type="match status" value="1"/>
</dbReference>
<dbReference type="GO" id="GO:0000160">
    <property type="term" value="P:phosphorelay signal transduction system"/>
    <property type="evidence" value="ECO:0007669"/>
    <property type="project" value="InterPro"/>
</dbReference>
<dbReference type="STRING" id="1121419.SAMN05443529_1539"/>
<dbReference type="RefSeq" id="WP_092335852.1">
    <property type="nucleotide sequence ID" value="NZ_FNCP01000053.1"/>
</dbReference>
<dbReference type="SUPFAM" id="SSF46894">
    <property type="entry name" value="C-terminal effector domain of the bipartite response regulators"/>
    <property type="match status" value="1"/>
</dbReference>
<dbReference type="EMBL" id="FNCP01000053">
    <property type="protein sequence ID" value="SDI58271.1"/>
    <property type="molecule type" value="Genomic_DNA"/>
</dbReference>
<keyword evidence="5" id="KW-1185">Reference proteome</keyword>
<dbReference type="InterPro" id="IPR036388">
    <property type="entry name" value="WH-like_DNA-bd_sf"/>
</dbReference>
<reference evidence="5" key="1">
    <citation type="submission" date="2016-10" db="EMBL/GenBank/DDBJ databases">
        <authorList>
            <person name="Varghese N."/>
            <person name="Submissions S."/>
        </authorList>
    </citation>
    <scope>NUCLEOTIDE SEQUENCE [LARGE SCALE GENOMIC DNA]</scope>
    <source>
        <strain evidence="5">DSM 8344</strain>
    </source>
</reference>
<dbReference type="PROSITE" id="PS51755">
    <property type="entry name" value="OMPR_PHOB"/>
    <property type="match status" value="1"/>
</dbReference>
<dbReference type="Proteomes" id="UP000198656">
    <property type="component" value="Unassembled WGS sequence"/>
</dbReference>
<dbReference type="GO" id="GO:0006355">
    <property type="term" value="P:regulation of DNA-templated transcription"/>
    <property type="evidence" value="ECO:0007669"/>
    <property type="project" value="InterPro"/>
</dbReference>
<dbReference type="GO" id="GO:0003677">
    <property type="term" value="F:DNA binding"/>
    <property type="evidence" value="ECO:0007669"/>
    <property type="project" value="UniProtKB-UniRule"/>
</dbReference>
<dbReference type="AlphaFoldDB" id="A0A1G8LRC3"/>
<feature type="DNA-binding region" description="OmpR/PhoB-type" evidence="2">
    <location>
        <begin position="5"/>
        <end position="104"/>
    </location>
</feature>
<dbReference type="CDD" id="cd00383">
    <property type="entry name" value="trans_reg_C"/>
    <property type="match status" value="1"/>
</dbReference>
<keyword evidence="1 2" id="KW-0238">DNA-binding</keyword>
<dbReference type="Gene3D" id="1.10.10.10">
    <property type="entry name" value="Winged helix-like DNA-binding domain superfamily/Winged helix DNA-binding domain"/>
    <property type="match status" value="1"/>
</dbReference>
<accession>A0A1G8LRC3</accession>
<dbReference type="InterPro" id="IPR001867">
    <property type="entry name" value="OmpR/PhoB-type_DNA-bd"/>
</dbReference>
<evidence type="ECO:0000313" key="5">
    <source>
        <dbReference type="Proteomes" id="UP000198656"/>
    </source>
</evidence>
<sequence length="118" mass="13907">MKQDKEIINLGFQCFLDIREQILYKDDQPINLSKVEFKILYFLGLHLSKPVSEEDLIKFVWKTKSVSLNYLYVCINRIRNKIEDDTKKPSCLLSLRGVGYILYDRKNNKCLTSGRDRA</sequence>
<evidence type="ECO:0000256" key="1">
    <source>
        <dbReference type="ARBA" id="ARBA00023125"/>
    </source>
</evidence>
<dbReference type="SMART" id="SM00862">
    <property type="entry name" value="Trans_reg_C"/>
    <property type="match status" value="1"/>
</dbReference>
<feature type="domain" description="OmpR/PhoB-type" evidence="3">
    <location>
        <begin position="5"/>
        <end position="104"/>
    </location>
</feature>
<dbReference type="InterPro" id="IPR016032">
    <property type="entry name" value="Sig_transdc_resp-reg_C-effctor"/>
</dbReference>
<evidence type="ECO:0000259" key="3">
    <source>
        <dbReference type="PROSITE" id="PS51755"/>
    </source>
</evidence>